<comment type="caution">
    <text evidence="3">The sequence shown here is derived from an EMBL/GenBank/DDBJ whole genome shotgun (WGS) entry which is preliminary data.</text>
</comment>
<dbReference type="RefSeq" id="WP_344455852.1">
    <property type="nucleotide sequence ID" value="NZ_BAAATZ010000031.1"/>
</dbReference>
<sequence>MSVTRLAQIAVSTEAVNDPAVEHVPAARPAYGGDSALNRIAEFIPAEVIGVYTALWGLTDPGSAAAKWAVFGVGLALVPVVFVLTYMVSRRRAAAAGAGVRPERSLRVSLPLLAFALLAFVAWAAAMPGNPFTELSEHALRFGGGAVLVLGLLLPMAAEALGLAKSAPDPIESAPAESTPSGPVPSESSPS</sequence>
<feature type="region of interest" description="Disordered" evidence="1">
    <location>
        <begin position="169"/>
        <end position="191"/>
    </location>
</feature>
<accession>A0ABN3UNE7</accession>
<reference evidence="3 4" key="1">
    <citation type="journal article" date="2019" name="Int. J. Syst. Evol. Microbiol.">
        <title>The Global Catalogue of Microorganisms (GCM) 10K type strain sequencing project: providing services to taxonomists for standard genome sequencing and annotation.</title>
        <authorList>
            <consortium name="The Broad Institute Genomics Platform"/>
            <consortium name="The Broad Institute Genome Sequencing Center for Infectious Disease"/>
            <person name="Wu L."/>
            <person name="Ma J."/>
        </authorList>
    </citation>
    <scope>NUCLEOTIDE SEQUENCE [LARGE SCALE GENOMIC DNA]</scope>
    <source>
        <strain evidence="3 4">JCM 8201</strain>
    </source>
</reference>
<evidence type="ECO:0000256" key="1">
    <source>
        <dbReference type="SAM" id="MobiDB-lite"/>
    </source>
</evidence>
<proteinExistence type="predicted"/>
<evidence type="ECO:0000313" key="3">
    <source>
        <dbReference type="EMBL" id="GAA2736012.1"/>
    </source>
</evidence>
<evidence type="ECO:0000256" key="2">
    <source>
        <dbReference type="SAM" id="Phobius"/>
    </source>
</evidence>
<protein>
    <submittedName>
        <fullName evidence="3">Uncharacterized protein</fullName>
    </submittedName>
</protein>
<name>A0ABN3UNE7_9ACTN</name>
<keyword evidence="4" id="KW-1185">Reference proteome</keyword>
<keyword evidence="2" id="KW-0472">Membrane</keyword>
<dbReference type="EMBL" id="BAAATZ010000031">
    <property type="protein sequence ID" value="GAA2736012.1"/>
    <property type="molecule type" value="Genomic_DNA"/>
</dbReference>
<feature type="transmembrane region" description="Helical" evidence="2">
    <location>
        <begin position="108"/>
        <end position="126"/>
    </location>
</feature>
<feature type="transmembrane region" description="Helical" evidence="2">
    <location>
        <begin position="138"/>
        <end position="158"/>
    </location>
</feature>
<dbReference type="Proteomes" id="UP001501842">
    <property type="component" value="Unassembled WGS sequence"/>
</dbReference>
<evidence type="ECO:0000313" key="4">
    <source>
        <dbReference type="Proteomes" id="UP001501842"/>
    </source>
</evidence>
<gene>
    <name evidence="3" type="ORF">GCM10010439_62150</name>
</gene>
<keyword evidence="2" id="KW-0812">Transmembrane</keyword>
<feature type="transmembrane region" description="Helical" evidence="2">
    <location>
        <begin position="68"/>
        <end position="88"/>
    </location>
</feature>
<keyword evidence="2" id="KW-1133">Transmembrane helix</keyword>
<organism evidence="3 4">
    <name type="scientific">Actinocorallia aurantiaca</name>
    <dbReference type="NCBI Taxonomy" id="46204"/>
    <lineage>
        <taxon>Bacteria</taxon>
        <taxon>Bacillati</taxon>
        <taxon>Actinomycetota</taxon>
        <taxon>Actinomycetes</taxon>
        <taxon>Streptosporangiales</taxon>
        <taxon>Thermomonosporaceae</taxon>
        <taxon>Actinocorallia</taxon>
    </lineage>
</organism>
<feature type="compositionally biased region" description="Low complexity" evidence="1">
    <location>
        <begin position="178"/>
        <end position="191"/>
    </location>
</feature>